<name>A0A6C0KDF7_9ZZZZ</name>
<sequence>MNTRIIVIGDLHTDLQQLVFILQARGAVDSSGAWTGGNTWVVCMGDIFDGLRPDIRPDSEYLGSALELRLVDYILQLDTQARKESGRVLSIMGNHDVCAHMGVNSMYHKRADIQSFKDRGTDRQRELAPGGALITKLAKEWPMILRIGRFVFVHGSLEPRLLEATKGKGLEKIDKLNRDLVRFLRDGREASWMDRSFNPLFSRYFTQENQQTADDLRKTFSLLDNKVDTMFLGHTIFPEVTGLFHNRVICTDVALSRAFGSDSPVEIIEIRDGVICRVKLKRS</sequence>
<feature type="domain" description="Calcineurin-like phosphoesterase" evidence="1">
    <location>
        <begin position="4"/>
        <end position="235"/>
    </location>
</feature>
<proteinExistence type="predicted"/>
<dbReference type="PANTHER" id="PTHR46546">
    <property type="entry name" value="SHEWANELLA-LIKE PROTEIN PHOSPHATASE 1"/>
    <property type="match status" value="1"/>
</dbReference>
<evidence type="ECO:0000259" key="1">
    <source>
        <dbReference type="Pfam" id="PF00149"/>
    </source>
</evidence>
<dbReference type="AlphaFoldDB" id="A0A6C0KDF7"/>
<dbReference type="Gene3D" id="3.60.21.10">
    <property type="match status" value="1"/>
</dbReference>
<dbReference type="InterPro" id="IPR004843">
    <property type="entry name" value="Calcineurin-like_PHP"/>
</dbReference>
<evidence type="ECO:0000313" key="2">
    <source>
        <dbReference type="EMBL" id="QHU14348.1"/>
    </source>
</evidence>
<accession>A0A6C0KDF7</accession>
<dbReference type="PANTHER" id="PTHR46546:SF4">
    <property type="entry name" value="SHEWANELLA-LIKE PROTEIN PHOSPHATASE 1"/>
    <property type="match status" value="1"/>
</dbReference>
<dbReference type="EMBL" id="MN740839">
    <property type="protein sequence ID" value="QHU14348.1"/>
    <property type="molecule type" value="Genomic_DNA"/>
</dbReference>
<protein>
    <recommendedName>
        <fullName evidence="1">Calcineurin-like phosphoesterase domain-containing protein</fullName>
    </recommendedName>
</protein>
<dbReference type="Pfam" id="PF00149">
    <property type="entry name" value="Metallophos"/>
    <property type="match status" value="1"/>
</dbReference>
<dbReference type="SUPFAM" id="SSF56300">
    <property type="entry name" value="Metallo-dependent phosphatases"/>
    <property type="match status" value="1"/>
</dbReference>
<reference evidence="2" key="1">
    <citation type="journal article" date="2020" name="Nature">
        <title>Giant virus diversity and host interactions through global metagenomics.</title>
        <authorList>
            <person name="Schulz F."/>
            <person name="Roux S."/>
            <person name="Paez-Espino D."/>
            <person name="Jungbluth S."/>
            <person name="Walsh D.A."/>
            <person name="Denef V.J."/>
            <person name="McMahon K.D."/>
            <person name="Konstantinidis K.T."/>
            <person name="Eloe-Fadrosh E.A."/>
            <person name="Kyrpides N.C."/>
            <person name="Woyke T."/>
        </authorList>
    </citation>
    <scope>NUCLEOTIDE SEQUENCE</scope>
    <source>
        <strain evidence="2">GVMAG-S-1102113-118</strain>
    </source>
</reference>
<organism evidence="2">
    <name type="scientific">viral metagenome</name>
    <dbReference type="NCBI Taxonomy" id="1070528"/>
    <lineage>
        <taxon>unclassified sequences</taxon>
        <taxon>metagenomes</taxon>
        <taxon>organismal metagenomes</taxon>
    </lineage>
</organism>
<dbReference type="GO" id="GO:0016787">
    <property type="term" value="F:hydrolase activity"/>
    <property type="evidence" value="ECO:0007669"/>
    <property type="project" value="InterPro"/>
</dbReference>
<dbReference type="InterPro" id="IPR029052">
    <property type="entry name" value="Metallo-depent_PP-like"/>
</dbReference>